<dbReference type="Pfam" id="PF06445">
    <property type="entry name" value="GyrI-like"/>
    <property type="match status" value="1"/>
</dbReference>
<dbReference type="PANTHER" id="PTHR36444">
    <property type="entry name" value="TRANSCRIPTIONAL REGULATOR PROTEIN YOBU-RELATED"/>
    <property type="match status" value="1"/>
</dbReference>
<dbReference type="AlphaFoldDB" id="A0AAU8NFE8"/>
<proteinExistence type="predicted"/>
<gene>
    <name evidence="2" type="ORF">ABXS70_27540</name>
</gene>
<dbReference type="SUPFAM" id="SSF55136">
    <property type="entry name" value="Probable bacterial effector-binding domain"/>
    <property type="match status" value="1"/>
</dbReference>
<organism evidence="2">
    <name type="scientific">Paenibacillus sp. AN1007</name>
    <dbReference type="NCBI Taxonomy" id="3151385"/>
    <lineage>
        <taxon>Bacteria</taxon>
        <taxon>Bacillati</taxon>
        <taxon>Bacillota</taxon>
        <taxon>Bacilli</taxon>
        <taxon>Bacillales</taxon>
        <taxon>Paenibacillaceae</taxon>
        <taxon>Paenibacillus</taxon>
    </lineage>
</organism>
<dbReference type="InterPro" id="IPR010499">
    <property type="entry name" value="AraC_E-bd"/>
</dbReference>
<dbReference type="EMBL" id="CP159992">
    <property type="protein sequence ID" value="XCP94807.1"/>
    <property type="molecule type" value="Genomic_DNA"/>
</dbReference>
<dbReference type="PANTHER" id="PTHR36444:SF2">
    <property type="entry name" value="TRANSCRIPTIONAL REGULATOR PROTEIN YOBU-RELATED"/>
    <property type="match status" value="1"/>
</dbReference>
<dbReference type="SMART" id="SM00871">
    <property type="entry name" value="AraC_E_bind"/>
    <property type="match status" value="1"/>
</dbReference>
<sequence>MKRIHQTELVHKDNAVMIGLKWEGSFADAGAGEIRRVQTEFKHRLHEIRNVLHPEELLGLSYHMTDTGFVHYAAVEVDHKTLQSIPEGMIKFEVPSHTYAKCSHVKGHLVESSYNRIYTWIEEQGYHLSKGSLTHYEVYPMEQDPYDPEPEFTILVPINLK</sequence>
<evidence type="ECO:0000313" key="2">
    <source>
        <dbReference type="EMBL" id="XCP94807.1"/>
    </source>
</evidence>
<dbReference type="InterPro" id="IPR053182">
    <property type="entry name" value="YobU-like_regulator"/>
</dbReference>
<accession>A0AAU8NFE8</accession>
<feature type="domain" description="AraC effector-binding" evidence="1">
    <location>
        <begin position="5"/>
        <end position="159"/>
    </location>
</feature>
<dbReference type="InterPro" id="IPR011256">
    <property type="entry name" value="Reg_factor_effector_dom_sf"/>
</dbReference>
<dbReference type="InterPro" id="IPR029442">
    <property type="entry name" value="GyrI-like"/>
</dbReference>
<evidence type="ECO:0000259" key="1">
    <source>
        <dbReference type="SMART" id="SM00871"/>
    </source>
</evidence>
<name>A0AAU8NFE8_9BACL</name>
<reference evidence="2" key="1">
    <citation type="submission" date="2024-05" db="EMBL/GenBank/DDBJ databases">
        <title>Draft genome assemblies of 36 bacteria isolated from hibernating arctic ground squirrels.</title>
        <authorList>
            <person name="McKee H."/>
            <person name="Mullen L."/>
            <person name="Drown D.M."/>
            <person name="Duddleston K.N."/>
        </authorList>
    </citation>
    <scope>NUCLEOTIDE SEQUENCE</scope>
    <source>
        <strain evidence="2">AN1007</strain>
    </source>
</reference>
<protein>
    <submittedName>
        <fullName evidence="2">GyrI-like domain-containing protein</fullName>
    </submittedName>
</protein>
<dbReference type="Gene3D" id="3.20.80.10">
    <property type="entry name" value="Regulatory factor, effector binding domain"/>
    <property type="match status" value="1"/>
</dbReference>
<dbReference type="RefSeq" id="WP_342553345.1">
    <property type="nucleotide sequence ID" value="NZ_CP159992.1"/>
</dbReference>